<comment type="subcellular location">
    <subcellularLocation>
        <location evidence="1 8">Cell outer membrane</location>
        <topology evidence="1 8">Multi-pass membrane protein</topology>
    </subcellularLocation>
</comment>
<name>A0ABV7JSE8_9SPHI</name>
<evidence type="ECO:0000256" key="3">
    <source>
        <dbReference type="ARBA" id="ARBA00022452"/>
    </source>
</evidence>
<evidence type="ECO:0000313" key="13">
    <source>
        <dbReference type="EMBL" id="MFC3199828.1"/>
    </source>
</evidence>
<comment type="similarity">
    <text evidence="8 9">Belongs to the TonB-dependent receptor family.</text>
</comment>
<evidence type="ECO:0000259" key="11">
    <source>
        <dbReference type="Pfam" id="PF00593"/>
    </source>
</evidence>
<evidence type="ECO:0000313" key="14">
    <source>
        <dbReference type="Proteomes" id="UP001595526"/>
    </source>
</evidence>
<organism evidence="13 14">
    <name type="scientific">Parapedobacter deserti</name>
    <dbReference type="NCBI Taxonomy" id="1912957"/>
    <lineage>
        <taxon>Bacteria</taxon>
        <taxon>Pseudomonadati</taxon>
        <taxon>Bacteroidota</taxon>
        <taxon>Sphingobacteriia</taxon>
        <taxon>Sphingobacteriales</taxon>
        <taxon>Sphingobacteriaceae</taxon>
        <taxon>Parapedobacter</taxon>
    </lineage>
</organism>
<dbReference type="PROSITE" id="PS52016">
    <property type="entry name" value="TONB_DEPENDENT_REC_3"/>
    <property type="match status" value="1"/>
</dbReference>
<dbReference type="SUPFAM" id="SSF56935">
    <property type="entry name" value="Porins"/>
    <property type="match status" value="1"/>
</dbReference>
<feature type="domain" description="TonB-dependent receptor plug" evidence="12">
    <location>
        <begin position="118"/>
        <end position="226"/>
    </location>
</feature>
<evidence type="ECO:0000256" key="10">
    <source>
        <dbReference type="SAM" id="SignalP"/>
    </source>
</evidence>
<dbReference type="Gene3D" id="2.40.170.20">
    <property type="entry name" value="TonB-dependent receptor, beta-barrel domain"/>
    <property type="match status" value="1"/>
</dbReference>
<comment type="caution">
    <text evidence="13">The sequence shown here is derived from an EMBL/GenBank/DDBJ whole genome shotgun (WGS) entry which is preliminary data.</text>
</comment>
<keyword evidence="2 8" id="KW-0813">Transport</keyword>
<protein>
    <submittedName>
        <fullName evidence="13">SusC/RagA family TonB-linked outer membrane protein</fullName>
    </submittedName>
</protein>
<accession>A0ABV7JSE8</accession>
<dbReference type="InterPro" id="IPR039426">
    <property type="entry name" value="TonB-dep_rcpt-like"/>
</dbReference>
<evidence type="ECO:0000256" key="5">
    <source>
        <dbReference type="ARBA" id="ARBA00023077"/>
    </source>
</evidence>
<feature type="chain" id="PRO_5046712680" evidence="10">
    <location>
        <begin position="27"/>
        <end position="1015"/>
    </location>
</feature>
<dbReference type="Gene3D" id="2.60.40.1120">
    <property type="entry name" value="Carboxypeptidase-like, regulatory domain"/>
    <property type="match status" value="1"/>
</dbReference>
<dbReference type="InterPro" id="IPR008969">
    <property type="entry name" value="CarboxyPept-like_regulatory"/>
</dbReference>
<dbReference type="NCBIfam" id="TIGR04056">
    <property type="entry name" value="OMP_RagA_SusC"/>
    <property type="match status" value="1"/>
</dbReference>
<feature type="signal peptide" evidence="10">
    <location>
        <begin position="1"/>
        <end position="26"/>
    </location>
</feature>
<evidence type="ECO:0000256" key="6">
    <source>
        <dbReference type="ARBA" id="ARBA00023136"/>
    </source>
</evidence>
<dbReference type="EMBL" id="JBHRTA010000061">
    <property type="protein sequence ID" value="MFC3199828.1"/>
    <property type="molecule type" value="Genomic_DNA"/>
</dbReference>
<evidence type="ECO:0000256" key="8">
    <source>
        <dbReference type="PROSITE-ProRule" id="PRU01360"/>
    </source>
</evidence>
<feature type="domain" description="TonB-dependent receptor-like beta-barrel" evidence="11">
    <location>
        <begin position="382"/>
        <end position="782"/>
    </location>
</feature>
<dbReference type="Pfam" id="PF13715">
    <property type="entry name" value="CarbopepD_reg_2"/>
    <property type="match status" value="1"/>
</dbReference>
<keyword evidence="3 8" id="KW-1134">Transmembrane beta strand</keyword>
<evidence type="ECO:0000256" key="2">
    <source>
        <dbReference type="ARBA" id="ARBA00022448"/>
    </source>
</evidence>
<sequence length="1015" mass="111689">MNLCILSARLALCALLGGFITVPAHAQPRKVTGKVTAEGAPLPGVSIKLHGKSQEAVTDDQGVYAISAAANDILIFTALGYEKKELAVGQGDRIDVELIPKVGELGEVVVVGYGVQKKSDVTNSVSTVDFEDLQNVPQANTMNMLAGRVAGLNVVQASGEPGDNNNEVTIRGVGTVNDASPLVIIDGIAATMQDFSVLSPNEIASVSVLKDATSTAIYGARGANGVILVTTKAPKEGRFKVAVNSYYGIQDATEKPKFVNTWQWMILHNEAANRELYPQWAIDNVRNGIYTDTFANYNPVDDVFRLAPQHAHNLNLSGGSKAISFQGSVGYLDQEGILIGSNSDRFNYRSNAVAEISAAVKMGLNISGNTLKSHGSFGGINGLMTNLFRNYPITPRNYANGDWGVYNLHDGRTLIPAPLYAQIGRTDAKERRSNIIYFLEYKPIRGLNLKTQVGYTSRNQMTERFNPTYSYNAPDGTPAAMNNINTLINNGAEDNQLQTTTTANFSQAMRGGHRITLLAGHEYIDFNRSTMQARGSNLPTNDHQVLSRATTDISINGTKEGWRMQSFFGRVNYALKDRYFLEGNLRMDGSSRFPENKQYILLPSLSGGWMISNEQFFKRMNLENIIDQFKVRAGWGKSGNDRMAPGTGQLGNYVHQQTLNLENYYYFGGNLYPGAAITAFANKDISWESTESKGLGVDLTLLKNSLDITVDIYDRMTDGILFRVPLPPSFGGATPAIQNVAMVANRGWEITVSYQKSWSDFFFQIGGNLSYNKNNVVSLRGEEVLSSPFILREGEEFNSFYGLVFDGIIKDSTELATVPAPNRNALEIGSMKFKDINGDGKIDDKDRMVLGSSNIPYAFGINGAFTYKGLSIAFLLQGVKGKTIFVRDWGNRPGDGAIMNFWREWWDNRYDAVNNPEGTWPVLNRSAPGSGETSTFWLHDASYLRLKNIELGYTLPTKWLSSTGITDVRIFAAGQNLLTFTPLIKQIDPERRADVSRNVSYPQLKVMTFGFNVSF</sequence>
<gene>
    <name evidence="13" type="ORF">ACFOET_19575</name>
</gene>
<dbReference type="Gene3D" id="2.170.130.10">
    <property type="entry name" value="TonB-dependent receptor, plug domain"/>
    <property type="match status" value="1"/>
</dbReference>
<dbReference type="Pfam" id="PF00593">
    <property type="entry name" value="TonB_dep_Rec_b-barrel"/>
    <property type="match status" value="1"/>
</dbReference>
<evidence type="ECO:0000256" key="7">
    <source>
        <dbReference type="ARBA" id="ARBA00023237"/>
    </source>
</evidence>
<keyword evidence="14" id="KW-1185">Reference proteome</keyword>
<keyword evidence="4 8" id="KW-0812">Transmembrane</keyword>
<dbReference type="RefSeq" id="WP_379025829.1">
    <property type="nucleotide sequence ID" value="NZ_JBHRTA010000061.1"/>
</dbReference>
<dbReference type="InterPro" id="IPR023996">
    <property type="entry name" value="TonB-dep_OMP_SusC/RagA"/>
</dbReference>
<keyword evidence="5 9" id="KW-0798">TonB box</keyword>
<dbReference type="Pfam" id="PF07715">
    <property type="entry name" value="Plug"/>
    <property type="match status" value="1"/>
</dbReference>
<dbReference type="NCBIfam" id="TIGR04057">
    <property type="entry name" value="SusC_RagA_signa"/>
    <property type="match status" value="1"/>
</dbReference>
<dbReference type="Proteomes" id="UP001595526">
    <property type="component" value="Unassembled WGS sequence"/>
</dbReference>
<dbReference type="InterPro" id="IPR036942">
    <property type="entry name" value="Beta-barrel_TonB_sf"/>
</dbReference>
<dbReference type="InterPro" id="IPR012910">
    <property type="entry name" value="Plug_dom"/>
</dbReference>
<dbReference type="SUPFAM" id="SSF49464">
    <property type="entry name" value="Carboxypeptidase regulatory domain-like"/>
    <property type="match status" value="1"/>
</dbReference>
<dbReference type="InterPro" id="IPR037066">
    <property type="entry name" value="Plug_dom_sf"/>
</dbReference>
<dbReference type="InterPro" id="IPR023997">
    <property type="entry name" value="TonB-dep_OMP_SusC/RagA_CS"/>
</dbReference>
<keyword evidence="6 8" id="KW-0472">Membrane</keyword>
<keyword evidence="10" id="KW-0732">Signal</keyword>
<keyword evidence="7 8" id="KW-0998">Cell outer membrane</keyword>
<reference evidence="14" key="1">
    <citation type="journal article" date="2019" name="Int. J. Syst. Evol. Microbiol.">
        <title>The Global Catalogue of Microorganisms (GCM) 10K type strain sequencing project: providing services to taxonomists for standard genome sequencing and annotation.</title>
        <authorList>
            <consortium name="The Broad Institute Genomics Platform"/>
            <consortium name="The Broad Institute Genome Sequencing Center for Infectious Disease"/>
            <person name="Wu L."/>
            <person name="Ma J."/>
        </authorList>
    </citation>
    <scope>NUCLEOTIDE SEQUENCE [LARGE SCALE GENOMIC DNA]</scope>
    <source>
        <strain evidence="14">KCTC 52416</strain>
    </source>
</reference>
<dbReference type="InterPro" id="IPR000531">
    <property type="entry name" value="Beta-barrel_TonB"/>
</dbReference>
<evidence type="ECO:0000259" key="12">
    <source>
        <dbReference type="Pfam" id="PF07715"/>
    </source>
</evidence>
<evidence type="ECO:0000256" key="9">
    <source>
        <dbReference type="RuleBase" id="RU003357"/>
    </source>
</evidence>
<evidence type="ECO:0000256" key="1">
    <source>
        <dbReference type="ARBA" id="ARBA00004571"/>
    </source>
</evidence>
<evidence type="ECO:0000256" key="4">
    <source>
        <dbReference type="ARBA" id="ARBA00022692"/>
    </source>
</evidence>
<proteinExistence type="inferred from homology"/>